<dbReference type="GO" id="GO:0003677">
    <property type="term" value="F:DNA binding"/>
    <property type="evidence" value="ECO:0007669"/>
    <property type="project" value="UniProtKB-UniRule"/>
</dbReference>
<comment type="similarity">
    <text evidence="1">Belongs to the AfsR/DnrI/RedD regulatory family.</text>
</comment>
<evidence type="ECO:0000259" key="7">
    <source>
        <dbReference type="PROSITE" id="PS51755"/>
    </source>
</evidence>
<dbReference type="InterPro" id="IPR051677">
    <property type="entry name" value="AfsR-DnrI-RedD_regulator"/>
</dbReference>
<dbReference type="Gene3D" id="1.10.10.10">
    <property type="entry name" value="Winged helix-like DNA-binding domain superfamily/Winged helix DNA-binding domain"/>
    <property type="match status" value="1"/>
</dbReference>
<dbReference type="CDD" id="cd15831">
    <property type="entry name" value="BTAD"/>
    <property type="match status" value="1"/>
</dbReference>
<dbReference type="STRING" id="227316.GA0070604_2738"/>
<proteinExistence type="inferred from homology"/>
<gene>
    <name evidence="8" type="ORF">GA0070604_2738</name>
</gene>
<organism evidence="8 9">
    <name type="scientific">Micromonospora eburnea</name>
    <dbReference type="NCBI Taxonomy" id="227316"/>
    <lineage>
        <taxon>Bacteria</taxon>
        <taxon>Bacillati</taxon>
        <taxon>Actinomycetota</taxon>
        <taxon>Actinomycetes</taxon>
        <taxon>Micromonosporales</taxon>
        <taxon>Micromonosporaceae</taxon>
        <taxon>Micromonospora</taxon>
    </lineage>
</organism>
<dbReference type="RefSeq" id="WP_244161879.1">
    <property type="nucleotide sequence ID" value="NZ_FMHY01000002.1"/>
</dbReference>
<keyword evidence="9" id="KW-1185">Reference proteome</keyword>
<dbReference type="SUPFAM" id="SSF46894">
    <property type="entry name" value="C-terminal effector domain of the bipartite response regulators"/>
    <property type="match status" value="1"/>
</dbReference>
<dbReference type="SUPFAM" id="SSF48452">
    <property type="entry name" value="TPR-like"/>
    <property type="match status" value="1"/>
</dbReference>
<dbReference type="GO" id="GO:0006355">
    <property type="term" value="P:regulation of DNA-templated transcription"/>
    <property type="evidence" value="ECO:0007669"/>
    <property type="project" value="InterPro"/>
</dbReference>
<sequence length="651" mass="70386">MRQVQESLCLAVLGPMRAWRHGDEITLGPPKQRAVLGLLASRVNDVVGFEEIIDAVWGNEVPPTAANGVHTYIAGLRRVIEPGRSRRDMGEVLVSTGGGYALFMDPDELDTTLFAAQRRRARQLREAGDGTSAAETYHAALRLWRGEAYFGVPGPFAAVERTRLHELRLSVVEELAELLLELHRPADAVTVLSEAVAKEPLREKLRGLLMLSLYRGGRQADALSLYRETRQLLLEELGIEPVPELRDLHNQILVGHPDLDDPVPAESTTEVPAGVEPRSGELRRPAQLPCRPRGFAGRASELGRLRELVERDRQCPGATTVAVLEGGPGVGKTALAVELAHEIAAGFPDGQLFVDLRGSAQDGDRSLSALDALAFALVSLGVERGRVPGDLSAASALYRSLLHGRRMLVVLDDAADAEQVRPLIPGGPACVLVTSRRRQRGLAARDGAYRLTLGPVSTTEATDLLANLAGAGRLAGREQDVAELAELCGHLPLALRIAAGALAAEPSLTPAELVRRYRLPHTRLDQLAVRGDASTDVRAALAVSYAALPPETARVFRMLGCCPSMVVTIQMAAALAGLTHAEAHHQLQVLVDHHLLDEVNACLHRFPPLVRIYATECSELETRASRMAALGRMLGLRRREETVPQFEETAA</sequence>
<dbReference type="SMART" id="SM01043">
    <property type="entry name" value="BTAD"/>
    <property type="match status" value="1"/>
</dbReference>
<dbReference type="PRINTS" id="PR00364">
    <property type="entry name" value="DISEASERSIST"/>
</dbReference>
<dbReference type="PANTHER" id="PTHR35807:SF1">
    <property type="entry name" value="TRANSCRIPTIONAL REGULATOR REDD"/>
    <property type="match status" value="1"/>
</dbReference>
<dbReference type="GO" id="GO:0000160">
    <property type="term" value="P:phosphorelay signal transduction system"/>
    <property type="evidence" value="ECO:0007669"/>
    <property type="project" value="InterPro"/>
</dbReference>
<dbReference type="Gene3D" id="3.40.50.300">
    <property type="entry name" value="P-loop containing nucleotide triphosphate hydrolases"/>
    <property type="match status" value="1"/>
</dbReference>
<keyword evidence="4" id="KW-0804">Transcription</keyword>
<dbReference type="SUPFAM" id="SSF52540">
    <property type="entry name" value="P-loop containing nucleoside triphosphate hydrolases"/>
    <property type="match status" value="1"/>
</dbReference>
<dbReference type="EMBL" id="FMHY01000002">
    <property type="protein sequence ID" value="SCL53274.1"/>
    <property type="molecule type" value="Genomic_DNA"/>
</dbReference>
<evidence type="ECO:0000256" key="4">
    <source>
        <dbReference type="ARBA" id="ARBA00023163"/>
    </source>
</evidence>
<evidence type="ECO:0000313" key="8">
    <source>
        <dbReference type="EMBL" id="SCL53274.1"/>
    </source>
</evidence>
<dbReference type="SMART" id="SM00862">
    <property type="entry name" value="Trans_reg_C"/>
    <property type="match status" value="1"/>
</dbReference>
<dbReference type="InterPro" id="IPR011990">
    <property type="entry name" value="TPR-like_helical_dom_sf"/>
</dbReference>
<evidence type="ECO:0000256" key="3">
    <source>
        <dbReference type="ARBA" id="ARBA00023125"/>
    </source>
</evidence>
<evidence type="ECO:0000256" key="6">
    <source>
        <dbReference type="SAM" id="MobiDB-lite"/>
    </source>
</evidence>
<evidence type="ECO:0000256" key="1">
    <source>
        <dbReference type="ARBA" id="ARBA00005820"/>
    </source>
</evidence>
<evidence type="ECO:0000256" key="5">
    <source>
        <dbReference type="PROSITE-ProRule" id="PRU01091"/>
    </source>
</evidence>
<dbReference type="PANTHER" id="PTHR35807">
    <property type="entry name" value="TRANSCRIPTIONAL REGULATOR REDD-RELATED"/>
    <property type="match status" value="1"/>
</dbReference>
<dbReference type="InterPro" id="IPR001867">
    <property type="entry name" value="OmpR/PhoB-type_DNA-bd"/>
</dbReference>
<dbReference type="Pfam" id="PF00486">
    <property type="entry name" value="Trans_reg_C"/>
    <property type="match status" value="1"/>
</dbReference>
<keyword evidence="2" id="KW-0805">Transcription regulation</keyword>
<dbReference type="Pfam" id="PF03704">
    <property type="entry name" value="BTAD"/>
    <property type="match status" value="1"/>
</dbReference>
<reference evidence="9" key="1">
    <citation type="submission" date="2016-06" db="EMBL/GenBank/DDBJ databases">
        <authorList>
            <person name="Varghese N."/>
            <person name="Submissions Spin"/>
        </authorList>
    </citation>
    <scope>NUCLEOTIDE SEQUENCE [LARGE SCALE GENOMIC DNA]</scope>
    <source>
        <strain evidence="9">DSM 44814</strain>
    </source>
</reference>
<evidence type="ECO:0000256" key="2">
    <source>
        <dbReference type="ARBA" id="ARBA00023015"/>
    </source>
</evidence>
<dbReference type="Proteomes" id="UP000199696">
    <property type="component" value="Unassembled WGS sequence"/>
</dbReference>
<protein>
    <submittedName>
        <fullName evidence="8">DNA-binding transcriptional activator of the SARP family</fullName>
    </submittedName>
</protein>
<evidence type="ECO:0000313" key="9">
    <source>
        <dbReference type="Proteomes" id="UP000199696"/>
    </source>
</evidence>
<feature type="region of interest" description="Disordered" evidence="6">
    <location>
        <begin position="259"/>
        <end position="290"/>
    </location>
</feature>
<accession>A0A1C6UH49</accession>
<dbReference type="Gene3D" id="1.25.40.10">
    <property type="entry name" value="Tetratricopeptide repeat domain"/>
    <property type="match status" value="1"/>
</dbReference>
<dbReference type="CDD" id="cd00383">
    <property type="entry name" value="trans_reg_C"/>
    <property type="match status" value="1"/>
</dbReference>
<feature type="domain" description="OmpR/PhoB-type" evidence="7">
    <location>
        <begin position="1"/>
        <end position="104"/>
    </location>
</feature>
<dbReference type="InterPro" id="IPR027417">
    <property type="entry name" value="P-loop_NTPase"/>
</dbReference>
<keyword evidence="3 5" id="KW-0238">DNA-binding</keyword>
<dbReference type="PROSITE" id="PS51755">
    <property type="entry name" value="OMPR_PHOB"/>
    <property type="match status" value="1"/>
</dbReference>
<dbReference type="GO" id="GO:0043531">
    <property type="term" value="F:ADP binding"/>
    <property type="evidence" value="ECO:0007669"/>
    <property type="project" value="InterPro"/>
</dbReference>
<dbReference type="InterPro" id="IPR005158">
    <property type="entry name" value="BTAD"/>
</dbReference>
<feature type="DNA-binding region" description="OmpR/PhoB-type" evidence="5">
    <location>
        <begin position="1"/>
        <end position="104"/>
    </location>
</feature>
<name>A0A1C6UH49_9ACTN</name>
<dbReference type="InterPro" id="IPR036388">
    <property type="entry name" value="WH-like_DNA-bd_sf"/>
</dbReference>
<dbReference type="InterPro" id="IPR016032">
    <property type="entry name" value="Sig_transdc_resp-reg_C-effctor"/>
</dbReference>
<dbReference type="AlphaFoldDB" id="A0A1C6UH49"/>